<dbReference type="PROSITE" id="PS51123">
    <property type="entry name" value="OMPA_2"/>
    <property type="match status" value="1"/>
</dbReference>
<dbReference type="AlphaFoldDB" id="A0A4V3DJI3"/>
<keyword evidence="4" id="KW-0998">Cell outer membrane</keyword>
<evidence type="ECO:0000259" key="7">
    <source>
        <dbReference type="PROSITE" id="PS51123"/>
    </source>
</evidence>
<accession>A0A4V3DJI3</accession>
<name>A0A4V3DJI3_9BURK</name>
<dbReference type="Pfam" id="PF04355">
    <property type="entry name" value="BamE"/>
    <property type="match status" value="1"/>
</dbReference>
<dbReference type="CDD" id="cd07185">
    <property type="entry name" value="OmpA_C-like"/>
    <property type="match status" value="1"/>
</dbReference>
<dbReference type="InterPro" id="IPR050330">
    <property type="entry name" value="Bact_OuterMem_StrucFunc"/>
</dbReference>
<evidence type="ECO:0000256" key="4">
    <source>
        <dbReference type="ARBA" id="ARBA00023237"/>
    </source>
</evidence>
<dbReference type="InterPro" id="IPR036737">
    <property type="entry name" value="OmpA-like_sf"/>
</dbReference>
<dbReference type="PANTHER" id="PTHR30329">
    <property type="entry name" value="STATOR ELEMENT OF FLAGELLAR MOTOR COMPLEX"/>
    <property type="match status" value="1"/>
</dbReference>
<comment type="subcellular location">
    <subcellularLocation>
        <location evidence="1">Cell outer membrane</location>
    </subcellularLocation>
</comment>
<dbReference type="PRINTS" id="PR01021">
    <property type="entry name" value="OMPADOMAIN"/>
</dbReference>
<organism evidence="8 9">
    <name type="scientific">Hydromonas duriensis</name>
    <dbReference type="NCBI Taxonomy" id="1527608"/>
    <lineage>
        <taxon>Bacteria</taxon>
        <taxon>Pseudomonadati</taxon>
        <taxon>Pseudomonadota</taxon>
        <taxon>Betaproteobacteria</taxon>
        <taxon>Burkholderiales</taxon>
        <taxon>Burkholderiaceae</taxon>
        <taxon>Hydromonas</taxon>
    </lineage>
</organism>
<dbReference type="Gene3D" id="3.30.1330.60">
    <property type="entry name" value="OmpA-like domain"/>
    <property type="match status" value="1"/>
</dbReference>
<feature type="chain" id="PRO_5020241735" evidence="6">
    <location>
        <begin position="26"/>
        <end position="274"/>
    </location>
</feature>
<evidence type="ECO:0000256" key="1">
    <source>
        <dbReference type="ARBA" id="ARBA00004442"/>
    </source>
</evidence>
<dbReference type="GO" id="GO:0009279">
    <property type="term" value="C:cell outer membrane"/>
    <property type="evidence" value="ECO:0007669"/>
    <property type="project" value="UniProtKB-SubCell"/>
</dbReference>
<dbReference type="OrthoDB" id="9782229at2"/>
<evidence type="ECO:0000256" key="6">
    <source>
        <dbReference type="SAM" id="SignalP"/>
    </source>
</evidence>
<evidence type="ECO:0000256" key="2">
    <source>
        <dbReference type="ARBA" id="ARBA00022729"/>
    </source>
</evidence>
<dbReference type="SUPFAM" id="SSF103088">
    <property type="entry name" value="OmpA-like"/>
    <property type="match status" value="1"/>
</dbReference>
<evidence type="ECO:0000256" key="5">
    <source>
        <dbReference type="PROSITE-ProRule" id="PRU00473"/>
    </source>
</evidence>
<feature type="signal peptide" evidence="6">
    <location>
        <begin position="1"/>
        <end position="25"/>
    </location>
</feature>
<keyword evidence="3 5" id="KW-0472">Membrane</keyword>
<dbReference type="InterPro" id="IPR007450">
    <property type="entry name" value="BamE_dom"/>
</dbReference>
<evidence type="ECO:0000313" key="9">
    <source>
        <dbReference type="Proteomes" id="UP000294480"/>
    </source>
</evidence>
<dbReference type="InterPro" id="IPR006664">
    <property type="entry name" value="OMP_bac"/>
</dbReference>
<evidence type="ECO:0000256" key="3">
    <source>
        <dbReference type="ARBA" id="ARBA00023136"/>
    </source>
</evidence>
<keyword evidence="2 6" id="KW-0732">Signal</keyword>
<sequence>MMKRALKILSGVAFILSLLSMGAYAQGTAQSSTAVTFPELKSSYLKTGDFVNLENLRKVAAGLHKDQIRLLLGNPHFSAGVANPRIWNYAFNFYTGSMGAEYAICQYQVHFDKAQRVQAVYWKDQQCANFLIEKKPVAAAPPVREPSTKTMSLSTDGLFAFGRSDLSRLRPSDQESLQQLLSQIQSSSIKLNSILITGYTDRLGSDAQNMALSNARAVSVKNYLVSRGIPPNLIFTQGRGAADPVVDCPGRKSPKVIACLMPNRRIEVLLRGES</sequence>
<dbReference type="InterPro" id="IPR006665">
    <property type="entry name" value="OmpA-like"/>
</dbReference>
<protein>
    <submittedName>
        <fullName evidence="8">Beta-barrel assembly machine subunit BamE</fullName>
    </submittedName>
</protein>
<dbReference type="Proteomes" id="UP000294480">
    <property type="component" value="Unassembled WGS sequence"/>
</dbReference>
<dbReference type="Pfam" id="PF00691">
    <property type="entry name" value="OmpA"/>
    <property type="match status" value="1"/>
</dbReference>
<gene>
    <name evidence="8" type="ORF">DFR44_1254</name>
</gene>
<dbReference type="Gene3D" id="3.30.1450.10">
    <property type="match status" value="1"/>
</dbReference>
<dbReference type="InterPro" id="IPR037873">
    <property type="entry name" value="BamE-like"/>
</dbReference>
<reference evidence="8 9" key="1">
    <citation type="submission" date="2019-03" db="EMBL/GenBank/DDBJ databases">
        <title>Genomic Encyclopedia of Type Strains, Phase IV (KMG-IV): sequencing the most valuable type-strain genomes for metagenomic binning, comparative biology and taxonomic classification.</title>
        <authorList>
            <person name="Goeker M."/>
        </authorList>
    </citation>
    <scope>NUCLEOTIDE SEQUENCE [LARGE SCALE GENOMIC DNA]</scope>
    <source>
        <strain evidence="8 9">DSM 102852</strain>
    </source>
</reference>
<dbReference type="RefSeq" id="WP_133621322.1">
    <property type="nucleotide sequence ID" value="NZ_SNZE01000025.1"/>
</dbReference>
<proteinExistence type="predicted"/>
<dbReference type="PANTHER" id="PTHR30329:SF21">
    <property type="entry name" value="LIPOPROTEIN YIAD-RELATED"/>
    <property type="match status" value="1"/>
</dbReference>
<keyword evidence="9" id="KW-1185">Reference proteome</keyword>
<comment type="caution">
    <text evidence="8">The sequence shown here is derived from an EMBL/GenBank/DDBJ whole genome shotgun (WGS) entry which is preliminary data.</text>
</comment>
<evidence type="ECO:0000313" key="8">
    <source>
        <dbReference type="EMBL" id="TDR30180.1"/>
    </source>
</evidence>
<feature type="domain" description="OmpA-like" evidence="7">
    <location>
        <begin position="146"/>
        <end position="274"/>
    </location>
</feature>
<dbReference type="EMBL" id="SNZE01000025">
    <property type="protein sequence ID" value="TDR30180.1"/>
    <property type="molecule type" value="Genomic_DNA"/>
</dbReference>